<reference evidence="1" key="2">
    <citation type="submission" date="2021-09" db="EMBL/GenBank/DDBJ databases">
        <authorList>
            <person name="Jia N."/>
            <person name="Wang J."/>
            <person name="Shi W."/>
            <person name="Du L."/>
            <person name="Sun Y."/>
            <person name="Zhan W."/>
            <person name="Jiang J."/>
            <person name="Wang Q."/>
            <person name="Zhang B."/>
            <person name="Ji P."/>
            <person name="Sakyi L.B."/>
            <person name="Cui X."/>
            <person name="Yuan T."/>
            <person name="Jiang B."/>
            <person name="Yang W."/>
            <person name="Lam T.T.-Y."/>
            <person name="Chang Q."/>
            <person name="Ding S."/>
            <person name="Wang X."/>
            <person name="Zhu J."/>
            <person name="Ruan X."/>
            <person name="Zhao L."/>
            <person name="Wei J."/>
            <person name="Que T."/>
            <person name="Du C."/>
            <person name="Cheng J."/>
            <person name="Dai P."/>
            <person name="Han X."/>
            <person name="Huang E."/>
            <person name="Gao Y."/>
            <person name="Liu J."/>
            <person name="Shao H."/>
            <person name="Ye R."/>
            <person name="Li L."/>
            <person name="Wei W."/>
            <person name="Wang X."/>
            <person name="Wang C."/>
            <person name="Huo Q."/>
            <person name="Li W."/>
            <person name="Guo W."/>
            <person name="Chen H."/>
            <person name="Chen S."/>
            <person name="Zhou L."/>
            <person name="Zhou L."/>
            <person name="Ni X."/>
            <person name="Tian J."/>
            <person name="Zhou Y."/>
            <person name="Sheng Y."/>
            <person name="Liu T."/>
            <person name="Pan Y."/>
            <person name="Xia L."/>
            <person name="Li J."/>
            <person name="Zhao F."/>
            <person name="Cao W."/>
        </authorList>
    </citation>
    <scope>NUCLEOTIDE SEQUENCE</scope>
    <source>
        <strain evidence="1">Rsan-2018</strain>
        <tissue evidence="1">Larvae</tissue>
    </source>
</reference>
<keyword evidence="2" id="KW-1185">Reference proteome</keyword>
<reference evidence="1" key="1">
    <citation type="journal article" date="2020" name="Cell">
        <title>Large-Scale Comparative Analyses of Tick Genomes Elucidate Their Genetic Diversity and Vector Capacities.</title>
        <authorList>
            <consortium name="Tick Genome and Microbiome Consortium (TIGMIC)"/>
            <person name="Jia N."/>
            <person name="Wang J."/>
            <person name="Shi W."/>
            <person name="Du L."/>
            <person name="Sun Y."/>
            <person name="Zhan W."/>
            <person name="Jiang J.F."/>
            <person name="Wang Q."/>
            <person name="Zhang B."/>
            <person name="Ji P."/>
            <person name="Bell-Sakyi L."/>
            <person name="Cui X.M."/>
            <person name="Yuan T.T."/>
            <person name="Jiang B.G."/>
            <person name="Yang W.F."/>
            <person name="Lam T.T."/>
            <person name="Chang Q.C."/>
            <person name="Ding S.J."/>
            <person name="Wang X.J."/>
            <person name="Zhu J.G."/>
            <person name="Ruan X.D."/>
            <person name="Zhao L."/>
            <person name="Wei J.T."/>
            <person name="Ye R.Z."/>
            <person name="Que T.C."/>
            <person name="Du C.H."/>
            <person name="Zhou Y.H."/>
            <person name="Cheng J.X."/>
            <person name="Dai P.F."/>
            <person name="Guo W.B."/>
            <person name="Han X.H."/>
            <person name="Huang E.J."/>
            <person name="Li L.F."/>
            <person name="Wei W."/>
            <person name="Gao Y.C."/>
            <person name="Liu J.Z."/>
            <person name="Shao H.Z."/>
            <person name="Wang X."/>
            <person name="Wang C.C."/>
            <person name="Yang T.C."/>
            <person name="Huo Q.B."/>
            <person name="Li W."/>
            <person name="Chen H.Y."/>
            <person name="Chen S.E."/>
            <person name="Zhou L.G."/>
            <person name="Ni X.B."/>
            <person name="Tian J.H."/>
            <person name="Sheng Y."/>
            <person name="Liu T."/>
            <person name="Pan Y.S."/>
            <person name="Xia L.Y."/>
            <person name="Li J."/>
            <person name="Zhao F."/>
            <person name="Cao W.C."/>
        </authorList>
    </citation>
    <scope>NUCLEOTIDE SEQUENCE</scope>
    <source>
        <strain evidence="1">Rsan-2018</strain>
    </source>
</reference>
<protein>
    <submittedName>
        <fullName evidence="1">Uncharacterized protein</fullName>
    </submittedName>
</protein>
<evidence type="ECO:0000313" key="1">
    <source>
        <dbReference type="EMBL" id="KAH7985239.1"/>
    </source>
</evidence>
<organism evidence="1 2">
    <name type="scientific">Rhipicephalus sanguineus</name>
    <name type="common">Brown dog tick</name>
    <name type="synonym">Ixodes sanguineus</name>
    <dbReference type="NCBI Taxonomy" id="34632"/>
    <lineage>
        <taxon>Eukaryota</taxon>
        <taxon>Metazoa</taxon>
        <taxon>Ecdysozoa</taxon>
        <taxon>Arthropoda</taxon>
        <taxon>Chelicerata</taxon>
        <taxon>Arachnida</taxon>
        <taxon>Acari</taxon>
        <taxon>Parasitiformes</taxon>
        <taxon>Ixodida</taxon>
        <taxon>Ixodoidea</taxon>
        <taxon>Ixodidae</taxon>
        <taxon>Rhipicephalinae</taxon>
        <taxon>Rhipicephalus</taxon>
        <taxon>Rhipicephalus</taxon>
    </lineage>
</organism>
<accession>A0A9D4TCP2</accession>
<gene>
    <name evidence="1" type="ORF">HPB52_024231</name>
</gene>
<comment type="caution">
    <text evidence="1">The sequence shown here is derived from an EMBL/GenBank/DDBJ whole genome shotgun (WGS) entry which is preliminary data.</text>
</comment>
<name>A0A9D4TCP2_RHISA</name>
<dbReference type="EMBL" id="JABSTV010001032">
    <property type="protein sequence ID" value="KAH7985239.1"/>
    <property type="molecule type" value="Genomic_DNA"/>
</dbReference>
<dbReference type="AlphaFoldDB" id="A0A9D4TCP2"/>
<proteinExistence type="predicted"/>
<evidence type="ECO:0000313" key="2">
    <source>
        <dbReference type="Proteomes" id="UP000821837"/>
    </source>
</evidence>
<dbReference type="Proteomes" id="UP000821837">
    <property type="component" value="Unassembled WGS sequence"/>
</dbReference>
<sequence>MRAFYRAEYTAALPTYRSNIKTASDQHIRGYALSCVQRSLFAAPFKAAFGRLHQYRCLPSLLAPDGTCTTTHLESAALLLRPQIAVDDPAADAQGHTVTRALATSFYTTPLQDVLSRGGRRRTAPYAY</sequence>